<keyword evidence="11" id="KW-1185">Reference proteome</keyword>
<evidence type="ECO:0000256" key="6">
    <source>
        <dbReference type="ARBA" id="ARBA00023136"/>
    </source>
</evidence>
<name>A0A9Q1HJV1_HOLLE</name>
<keyword evidence="3 8" id="KW-0812">Transmembrane</keyword>
<keyword evidence="6 8" id="KW-0472">Membrane</keyword>
<dbReference type="AlphaFoldDB" id="A0A9Q1HJV1"/>
<keyword evidence="7 10" id="KW-0407">Ion channel</keyword>
<dbReference type="SUPFAM" id="SSF81324">
    <property type="entry name" value="Voltage-gated potassium channels"/>
    <property type="match status" value="1"/>
</dbReference>
<reference evidence="10" key="1">
    <citation type="submission" date="2021-10" db="EMBL/GenBank/DDBJ databases">
        <title>Tropical sea cucumber genome reveals ecological adaptation and Cuvierian tubules defense mechanism.</title>
        <authorList>
            <person name="Chen T."/>
        </authorList>
    </citation>
    <scope>NUCLEOTIDE SEQUENCE</scope>
    <source>
        <strain evidence="10">Nanhai2018</strain>
        <tissue evidence="10">Muscle</tissue>
    </source>
</reference>
<evidence type="ECO:0000259" key="9">
    <source>
        <dbReference type="Pfam" id="PF07885"/>
    </source>
</evidence>
<proteinExistence type="predicted"/>
<evidence type="ECO:0000313" key="11">
    <source>
        <dbReference type="Proteomes" id="UP001152320"/>
    </source>
</evidence>
<sequence>MFVEDWGYLEGQYFTFQTISTIGFGDIVAGDSDRVIGHSWKRAGYRYSLIIYIIVGLSAMGILLRIVRRCEEKEAERVSTRTQQFLGYDHDTSSSASKRTAEQKGQVNVIALKEATLVGGDISNREKRAQVKQVIASESVTKKDLSNTVNQEVQTDITVKEHLAELNVLLRLQQACRDETSTNM</sequence>
<accession>A0A9Q1HJV1</accession>
<evidence type="ECO:0000256" key="1">
    <source>
        <dbReference type="ARBA" id="ARBA00004141"/>
    </source>
</evidence>
<dbReference type="EMBL" id="JAIZAY010000001">
    <property type="protein sequence ID" value="KAJ8049739.1"/>
    <property type="molecule type" value="Genomic_DNA"/>
</dbReference>
<organism evidence="10 11">
    <name type="scientific">Holothuria leucospilota</name>
    <name type="common">Black long sea cucumber</name>
    <name type="synonym">Mertensiothuria leucospilota</name>
    <dbReference type="NCBI Taxonomy" id="206669"/>
    <lineage>
        <taxon>Eukaryota</taxon>
        <taxon>Metazoa</taxon>
        <taxon>Echinodermata</taxon>
        <taxon>Eleutherozoa</taxon>
        <taxon>Echinozoa</taxon>
        <taxon>Holothuroidea</taxon>
        <taxon>Aspidochirotacea</taxon>
        <taxon>Aspidochirotida</taxon>
        <taxon>Holothuriidae</taxon>
        <taxon>Holothuria</taxon>
    </lineage>
</organism>
<dbReference type="GO" id="GO:0015271">
    <property type="term" value="F:outward rectifier potassium channel activity"/>
    <property type="evidence" value="ECO:0007669"/>
    <property type="project" value="TreeGrafter"/>
</dbReference>
<evidence type="ECO:0000256" key="7">
    <source>
        <dbReference type="ARBA" id="ARBA00023303"/>
    </source>
</evidence>
<dbReference type="OrthoDB" id="297496at2759"/>
<evidence type="ECO:0000313" key="10">
    <source>
        <dbReference type="EMBL" id="KAJ8049739.1"/>
    </source>
</evidence>
<comment type="subcellular location">
    <subcellularLocation>
        <location evidence="1">Membrane</location>
        <topology evidence="1">Multi-pass membrane protein</topology>
    </subcellularLocation>
</comment>
<dbReference type="Pfam" id="PF07885">
    <property type="entry name" value="Ion_trans_2"/>
    <property type="match status" value="1"/>
</dbReference>
<dbReference type="GO" id="GO:0022841">
    <property type="term" value="F:potassium ion leak channel activity"/>
    <property type="evidence" value="ECO:0007669"/>
    <property type="project" value="TreeGrafter"/>
</dbReference>
<evidence type="ECO:0000256" key="8">
    <source>
        <dbReference type="SAM" id="Phobius"/>
    </source>
</evidence>
<dbReference type="InterPro" id="IPR003280">
    <property type="entry name" value="2pore_dom_K_chnl"/>
</dbReference>
<dbReference type="GO" id="GO:0030322">
    <property type="term" value="P:stabilization of membrane potential"/>
    <property type="evidence" value="ECO:0007669"/>
    <property type="project" value="TreeGrafter"/>
</dbReference>
<keyword evidence="4 8" id="KW-1133">Transmembrane helix</keyword>
<dbReference type="Proteomes" id="UP001152320">
    <property type="component" value="Chromosome 1"/>
</dbReference>
<evidence type="ECO:0000256" key="3">
    <source>
        <dbReference type="ARBA" id="ARBA00022692"/>
    </source>
</evidence>
<evidence type="ECO:0000256" key="2">
    <source>
        <dbReference type="ARBA" id="ARBA00022448"/>
    </source>
</evidence>
<dbReference type="PANTHER" id="PTHR11003:SF345">
    <property type="entry name" value="TWIK FAMILY OF POTASSIUM CHANNELS PROTEIN 18"/>
    <property type="match status" value="1"/>
</dbReference>
<gene>
    <name evidence="10" type="ORF">HOLleu_02618</name>
</gene>
<dbReference type="InterPro" id="IPR013099">
    <property type="entry name" value="K_chnl_dom"/>
</dbReference>
<evidence type="ECO:0000256" key="4">
    <source>
        <dbReference type="ARBA" id="ARBA00022989"/>
    </source>
</evidence>
<comment type="caution">
    <text evidence="10">The sequence shown here is derived from an EMBL/GenBank/DDBJ whole genome shotgun (WGS) entry which is preliminary data.</text>
</comment>
<evidence type="ECO:0000256" key="5">
    <source>
        <dbReference type="ARBA" id="ARBA00023065"/>
    </source>
</evidence>
<dbReference type="GO" id="GO:0005886">
    <property type="term" value="C:plasma membrane"/>
    <property type="evidence" value="ECO:0007669"/>
    <property type="project" value="TreeGrafter"/>
</dbReference>
<feature type="transmembrane region" description="Helical" evidence="8">
    <location>
        <begin position="49"/>
        <end position="67"/>
    </location>
</feature>
<protein>
    <submittedName>
        <fullName evidence="10">Potassium channel subfamily K member 5</fullName>
    </submittedName>
</protein>
<dbReference type="PANTHER" id="PTHR11003">
    <property type="entry name" value="POTASSIUM CHANNEL, SUBFAMILY K"/>
    <property type="match status" value="1"/>
</dbReference>
<dbReference type="Gene3D" id="1.10.287.70">
    <property type="match status" value="1"/>
</dbReference>
<feature type="domain" description="Potassium channel" evidence="9">
    <location>
        <begin position="3"/>
        <end position="69"/>
    </location>
</feature>
<keyword evidence="5" id="KW-0406">Ion transport</keyword>
<keyword evidence="2" id="KW-0813">Transport</keyword>